<dbReference type="EMBL" id="MHWF01000015">
    <property type="protein sequence ID" value="OHB05736.1"/>
    <property type="molecule type" value="Genomic_DNA"/>
</dbReference>
<sequence length="77" mass="8721">MKGIIISSIRFYQHVISPDKGVLRVFYPVQGACPMYPSCSEYMVLAIEKYGAIKGIFAGILRIGRCHPFQKRLLDMP</sequence>
<organism evidence="1 2">
    <name type="scientific">Candidatus Zambryskibacteria bacterium RIFCSPLOWO2_01_FULL_45_43</name>
    <dbReference type="NCBI Taxonomy" id="1802762"/>
    <lineage>
        <taxon>Bacteria</taxon>
        <taxon>Candidatus Zambryskiibacteriota</taxon>
    </lineage>
</organism>
<dbReference type="SMART" id="SM01234">
    <property type="entry name" value="Haemolytic"/>
    <property type="match status" value="1"/>
</dbReference>
<proteinExistence type="predicted"/>
<dbReference type="PANTHER" id="PTHR33383">
    <property type="entry name" value="MEMBRANE PROTEIN INSERTION EFFICIENCY FACTOR-RELATED"/>
    <property type="match status" value="1"/>
</dbReference>
<comment type="caution">
    <text evidence="1">The sequence shown here is derived from an EMBL/GenBank/DDBJ whole genome shotgun (WGS) entry which is preliminary data.</text>
</comment>
<dbReference type="InterPro" id="IPR002696">
    <property type="entry name" value="Membr_insert_effic_factor_YidD"/>
</dbReference>
<reference evidence="1 2" key="1">
    <citation type="journal article" date="2016" name="Nat. Commun.">
        <title>Thousands of microbial genomes shed light on interconnected biogeochemical processes in an aquifer system.</title>
        <authorList>
            <person name="Anantharaman K."/>
            <person name="Brown C.T."/>
            <person name="Hug L.A."/>
            <person name="Sharon I."/>
            <person name="Castelle C.J."/>
            <person name="Probst A.J."/>
            <person name="Thomas B.C."/>
            <person name="Singh A."/>
            <person name="Wilkins M.J."/>
            <person name="Karaoz U."/>
            <person name="Brodie E.L."/>
            <person name="Williams K.H."/>
            <person name="Hubbard S.S."/>
            <person name="Banfield J.F."/>
        </authorList>
    </citation>
    <scope>NUCLEOTIDE SEQUENCE [LARGE SCALE GENOMIC DNA]</scope>
</reference>
<name>A0A1G2U8D5_9BACT</name>
<evidence type="ECO:0000313" key="2">
    <source>
        <dbReference type="Proteomes" id="UP000177722"/>
    </source>
</evidence>
<dbReference type="NCBIfam" id="TIGR00278">
    <property type="entry name" value="membrane protein insertion efficiency factor YidD"/>
    <property type="match status" value="1"/>
</dbReference>
<dbReference type="PANTHER" id="PTHR33383:SF1">
    <property type="entry name" value="MEMBRANE PROTEIN INSERTION EFFICIENCY FACTOR-RELATED"/>
    <property type="match status" value="1"/>
</dbReference>
<accession>A0A1G2U8D5</accession>
<dbReference type="AlphaFoldDB" id="A0A1G2U8D5"/>
<protein>
    <recommendedName>
        <fullName evidence="3">Membrane protein insertion efficiency factor</fullName>
    </recommendedName>
</protein>
<gene>
    <name evidence="1" type="ORF">A3B16_00660</name>
</gene>
<evidence type="ECO:0000313" key="1">
    <source>
        <dbReference type="EMBL" id="OHB05736.1"/>
    </source>
</evidence>
<dbReference type="Proteomes" id="UP000177722">
    <property type="component" value="Unassembled WGS sequence"/>
</dbReference>
<dbReference type="Pfam" id="PF01809">
    <property type="entry name" value="YidD"/>
    <property type="match status" value="1"/>
</dbReference>
<evidence type="ECO:0008006" key="3">
    <source>
        <dbReference type="Google" id="ProtNLM"/>
    </source>
</evidence>